<protein>
    <recommendedName>
        <fullName evidence="1">Brix domain-containing protein</fullName>
    </recommendedName>
</protein>
<accession>A0ABQ8AE82</accession>
<evidence type="ECO:0000259" key="1">
    <source>
        <dbReference type="PROSITE" id="PS50833"/>
    </source>
</evidence>
<feature type="domain" description="Brix" evidence="1">
    <location>
        <begin position="1"/>
        <end position="99"/>
    </location>
</feature>
<dbReference type="Proteomes" id="UP000824890">
    <property type="component" value="Unassembled WGS sequence"/>
</dbReference>
<dbReference type="Gene3D" id="3.40.50.10480">
    <property type="entry name" value="Probable brix-domain ribosomal biogenesis protein"/>
    <property type="match status" value="1"/>
</dbReference>
<dbReference type="PANTHER" id="PTHR22734:SF3">
    <property type="entry name" value="RIBOSOME PRODUCTION FACTOR 1"/>
    <property type="match status" value="1"/>
</dbReference>
<dbReference type="EMBL" id="JAGKQM010000013">
    <property type="protein sequence ID" value="KAH0890698.1"/>
    <property type="molecule type" value="Genomic_DNA"/>
</dbReference>
<evidence type="ECO:0000313" key="2">
    <source>
        <dbReference type="EMBL" id="KAH0890698.1"/>
    </source>
</evidence>
<dbReference type="PANTHER" id="PTHR22734">
    <property type="entry name" value="U3 SMALL NUCLEOLAR RIBONUCLEOPROTEIN PROTEIN IMP4"/>
    <property type="match status" value="1"/>
</dbReference>
<gene>
    <name evidence="2" type="ORF">HID58_053127</name>
</gene>
<organism evidence="2 3">
    <name type="scientific">Brassica napus</name>
    <name type="common">Rape</name>
    <dbReference type="NCBI Taxonomy" id="3708"/>
    <lineage>
        <taxon>Eukaryota</taxon>
        <taxon>Viridiplantae</taxon>
        <taxon>Streptophyta</taxon>
        <taxon>Embryophyta</taxon>
        <taxon>Tracheophyta</taxon>
        <taxon>Spermatophyta</taxon>
        <taxon>Magnoliopsida</taxon>
        <taxon>eudicotyledons</taxon>
        <taxon>Gunneridae</taxon>
        <taxon>Pentapetalae</taxon>
        <taxon>rosids</taxon>
        <taxon>malvids</taxon>
        <taxon>Brassicales</taxon>
        <taxon>Brassicaceae</taxon>
        <taxon>Brassiceae</taxon>
        <taxon>Brassica</taxon>
    </lineage>
</organism>
<dbReference type="SUPFAM" id="SSF52954">
    <property type="entry name" value="Class II aaRS ABD-related"/>
    <property type="match status" value="1"/>
</dbReference>
<dbReference type="PROSITE" id="PS50833">
    <property type="entry name" value="BRIX"/>
    <property type="match status" value="1"/>
</dbReference>
<sequence length="99" mass="11475">MVIVEYAKKKDYTSLIFIQIAENLVSSLRHGVTCFVPFDTSLYMVCLCAPYHWFTPTAHFKLSNLVLRKDIKNHGNPTSHEPELVLNYFTTRLGNRVDR</sequence>
<reference evidence="2 3" key="1">
    <citation type="submission" date="2021-05" db="EMBL/GenBank/DDBJ databases">
        <title>Genome Assembly of Synthetic Allotetraploid Brassica napus Reveals Homoeologous Exchanges between Subgenomes.</title>
        <authorList>
            <person name="Davis J.T."/>
        </authorList>
    </citation>
    <scope>NUCLEOTIDE SEQUENCE [LARGE SCALE GENOMIC DNA]</scope>
    <source>
        <strain evidence="3">cv. Da-Ae</strain>
        <tissue evidence="2">Seedling</tissue>
    </source>
</reference>
<dbReference type="InterPro" id="IPR007109">
    <property type="entry name" value="Brix"/>
</dbReference>
<dbReference type="InterPro" id="IPR044281">
    <property type="entry name" value="IMP4/RPF1"/>
</dbReference>
<comment type="caution">
    <text evidence="2">The sequence shown here is derived from an EMBL/GenBank/DDBJ whole genome shotgun (WGS) entry which is preliminary data.</text>
</comment>
<name>A0ABQ8AE82_BRANA</name>
<evidence type="ECO:0000313" key="3">
    <source>
        <dbReference type="Proteomes" id="UP000824890"/>
    </source>
</evidence>
<keyword evidence="3" id="KW-1185">Reference proteome</keyword>
<proteinExistence type="predicted"/>